<protein>
    <submittedName>
        <fullName evidence="1">SRPBCC family protein</fullName>
    </submittedName>
</protein>
<accession>A0A857LND3</accession>
<dbReference type="InterPro" id="IPR019587">
    <property type="entry name" value="Polyketide_cyclase/dehydratase"/>
</dbReference>
<reference evidence="1" key="1">
    <citation type="journal article" date="2021" name="Nat. Microbiol.">
        <title>Cocultivation of an ultrasmall environmental parasitic bacterium with lytic ability against bacteria associated with wastewater foams.</title>
        <authorList>
            <person name="Batinovic S."/>
            <person name="Rose J.J.A."/>
            <person name="Ratcliffe J."/>
            <person name="Seviour R.J."/>
            <person name="Petrovski S."/>
        </authorList>
    </citation>
    <scope>NUCLEOTIDE SEQUENCE</scope>
    <source>
        <strain evidence="1">CON44</strain>
    </source>
</reference>
<organism evidence="1">
    <name type="scientific">Gordonia amarae</name>
    <dbReference type="NCBI Taxonomy" id="36821"/>
    <lineage>
        <taxon>Bacteria</taxon>
        <taxon>Bacillati</taxon>
        <taxon>Actinomycetota</taxon>
        <taxon>Actinomycetes</taxon>
        <taxon>Mycobacteriales</taxon>
        <taxon>Gordoniaceae</taxon>
        <taxon>Gordonia</taxon>
    </lineage>
</organism>
<dbReference type="RefSeq" id="WP_040514329.1">
    <property type="nucleotide sequence ID" value="NZ_CP045804.1"/>
</dbReference>
<name>A0A857LND3_9ACTN</name>
<dbReference type="Gene3D" id="3.30.530.20">
    <property type="match status" value="1"/>
</dbReference>
<gene>
    <name evidence="1" type="ORF">GII30_00590</name>
</gene>
<dbReference type="SUPFAM" id="SSF55961">
    <property type="entry name" value="Bet v1-like"/>
    <property type="match status" value="1"/>
</dbReference>
<evidence type="ECO:0000313" key="1">
    <source>
        <dbReference type="EMBL" id="QHN37877.1"/>
    </source>
</evidence>
<proteinExistence type="predicted"/>
<dbReference type="EMBL" id="CP045810">
    <property type="protein sequence ID" value="QHN37877.1"/>
    <property type="molecule type" value="Genomic_DNA"/>
</dbReference>
<sequence length="168" mass="18501">MAQPLVLSSSRAVPVDIVTAFQHTLPAPQPSIFRRWYGPIAPVKSTSNTEPWGHIGQTRTITQVGGGTMREELVDVDAPYSFSYQLTDITGPLSALISHIGGRWSFKSVGTGTEITWQWRLHPRSKAAAYAFPMVARFWHGYARQALEELSAVLLADPGYGEPVPHDD</sequence>
<dbReference type="Pfam" id="PF10604">
    <property type="entry name" value="Polyketide_cyc2"/>
    <property type="match status" value="1"/>
</dbReference>
<dbReference type="AlphaFoldDB" id="A0A857LND3"/>
<dbReference type="InterPro" id="IPR023393">
    <property type="entry name" value="START-like_dom_sf"/>
</dbReference>